<evidence type="ECO:0000256" key="4">
    <source>
        <dbReference type="ARBA" id="ARBA00023136"/>
    </source>
</evidence>
<evidence type="ECO:0000256" key="1">
    <source>
        <dbReference type="ARBA" id="ARBA00004370"/>
    </source>
</evidence>
<comment type="subcellular location">
    <subcellularLocation>
        <location evidence="1">Membrane</location>
    </subcellularLocation>
</comment>
<protein>
    <recommendedName>
        <fullName evidence="6">Receptor ligand binding region domain-containing protein</fullName>
    </recommendedName>
</protein>
<feature type="signal peptide" evidence="5">
    <location>
        <begin position="1"/>
        <end position="21"/>
    </location>
</feature>
<dbReference type="STRING" id="34508.A0A4U8UNH7"/>
<name>A0A4U8UNH7_STECR</name>
<dbReference type="Pfam" id="PF01094">
    <property type="entry name" value="ANF_receptor"/>
    <property type="match status" value="1"/>
</dbReference>
<feature type="domain" description="Receptor ligand binding region" evidence="6">
    <location>
        <begin position="37"/>
        <end position="204"/>
    </location>
</feature>
<dbReference type="EMBL" id="CM016762">
    <property type="protein sequence ID" value="TMS34229.1"/>
    <property type="molecule type" value="Genomic_DNA"/>
</dbReference>
<accession>A0A4U8UNH7</accession>
<organism evidence="7 8">
    <name type="scientific">Steinernema carpocapsae</name>
    <name type="common">Entomopathogenic nematode</name>
    <dbReference type="NCBI Taxonomy" id="34508"/>
    <lineage>
        <taxon>Eukaryota</taxon>
        <taxon>Metazoa</taxon>
        <taxon>Ecdysozoa</taxon>
        <taxon>Nematoda</taxon>
        <taxon>Chromadorea</taxon>
        <taxon>Rhabditida</taxon>
        <taxon>Tylenchina</taxon>
        <taxon>Panagrolaimomorpha</taxon>
        <taxon>Strongyloidoidea</taxon>
        <taxon>Steinernematidae</taxon>
        <taxon>Steinernema</taxon>
    </lineage>
</organism>
<keyword evidence="8" id="KW-1185">Reference proteome</keyword>
<evidence type="ECO:0000256" key="2">
    <source>
        <dbReference type="ARBA" id="ARBA00022692"/>
    </source>
</evidence>
<evidence type="ECO:0000256" key="3">
    <source>
        <dbReference type="ARBA" id="ARBA00022989"/>
    </source>
</evidence>
<keyword evidence="4" id="KW-0472">Membrane</keyword>
<keyword evidence="3" id="KW-1133">Transmembrane helix</keyword>
<keyword evidence="5" id="KW-0732">Signal</keyword>
<evidence type="ECO:0000313" key="8">
    <source>
        <dbReference type="Proteomes" id="UP000298663"/>
    </source>
</evidence>
<dbReference type="EMBL" id="AZBU02000001">
    <property type="protein sequence ID" value="TMS34229.1"/>
    <property type="molecule type" value="Genomic_DNA"/>
</dbReference>
<evidence type="ECO:0000259" key="6">
    <source>
        <dbReference type="Pfam" id="PF01094"/>
    </source>
</evidence>
<dbReference type="InterPro" id="IPR028082">
    <property type="entry name" value="Peripla_BP_I"/>
</dbReference>
<dbReference type="Gene3D" id="3.40.50.2300">
    <property type="match status" value="2"/>
</dbReference>
<dbReference type="OrthoDB" id="5826794at2759"/>
<evidence type="ECO:0000256" key="5">
    <source>
        <dbReference type="SAM" id="SignalP"/>
    </source>
</evidence>
<evidence type="ECO:0000313" key="7">
    <source>
        <dbReference type="EMBL" id="TMS34229.1"/>
    </source>
</evidence>
<proteinExistence type="predicted"/>
<dbReference type="SUPFAM" id="SSF53822">
    <property type="entry name" value="Periplasmic binding protein-like I"/>
    <property type="match status" value="1"/>
</dbReference>
<feature type="chain" id="PRO_5020760871" description="Receptor ligand binding region domain-containing protein" evidence="5">
    <location>
        <begin position="22"/>
        <end position="220"/>
    </location>
</feature>
<gene>
    <name evidence="7" type="ORF">L596_001863</name>
</gene>
<dbReference type="GO" id="GO:0016020">
    <property type="term" value="C:membrane"/>
    <property type="evidence" value="ECO:0007669"/>
    <property type="project" value="UniProtKB-SubCell"/>
</dbReference>
<reference evidence="7 8" key="2">
    <citation type="journal article" date="2019" name="G3 (Bethesda)">
        <title>Hybrid Assembly of the Genome of the Entomopathogenic Nematode Steinernema carpocapsae Identifies the X-Chromosome.</title>
        <authorList>
            <person name="Serra L."/>
            <person name="Macchietto M."/>
            <person name="Macias-Munoz A."/>
            <person name="McGill C.J."/>
            <person name="Rodriguez I.M."/>
            <person name="Rodriguez B."/>
            <person name="Murad R."/>
            <person name="Mortazavi A."/>
        </authorList>
    </citation>
    <scope>NUCLEOTIDE SEQUENCE [LARGE SCALE GENOMIC DNA]</scope>
    <source>
        <strain evidence="7 8">ALL</strain>
    </source>
</reference>
<comment type="caution">
    <text evidence="7">The sequence shown here is derived from an EMBL/GenBank/DDBJ whole genome shotgun (WGS) entry which is preliminary data.</text>
</comment>
<sequence>MRGGLLLLLCCFSPYVTFVQGYNIGLFMGPDSMEWHSLRHAVDQWNNENAVRSELSLDVVTPAESSVRIESQLCDLLQNSVVAIFVPSSVDDNDLQMVYSMCYHFHVPCVTVHGREFFPPEGNDYVTSVAAAYGSTALASLELVVNLRWRSFVLIYQNDFEVSEIVDLLAVWSRERGTIPPRARVRKLPEGTNDYQPFLKYIREVLRETNIVCEGKGKIE</sequence>
<dbReference type="AlphaFoldDB" id="A0A4U8UNH7"/>
<dbReference type="InterPro" id="IPR001828">
    <property type="entry name" value="ANF_lig-bd_rcpt"/>
</dbReference>
<dbReference type="Proteomes" id="UP000298663">
    <property type="component" value="Chromosome X"/>
</dbReference>
<reference evidence="7 8" key="1">
    <citation type="journal article" date="2015" name="Genome Biol.">
        <title>Comparative genomics of Steinernema reveals deeply conserved gene regulatory networks.</title>
        <authorList>
            <person name="Dillman A.R."/>
            <person name="Macchietto M."/>
            <person name="Porter C.F."/>
            <person name="Rogers A."/>
            <person name="Williams B."/>
            <person name="Antoshechkin I."/>
            <person name="Lee M.M."/>
            <person name="Goodwin Z."/>
            <person name="Lu X."/>
            <person name="Lewis E.E."/>
            <person name="Goodrich-Blair H."/>
            <person name="Stock S.P."/>
            <person name="Adams B.J."/>
            <person name="Sternberg P.W."/>
            <person name="Mortazavi A."/>
        </authorList>
    </citation>
    <scope>NUCLEOTIDE SEQUENCE [LARGE SCALE GENOMIC DNA]</scope>
    <source>
        <strain evidence="7 8">ALL</strain>
    </source>
</reference>
<keyword evidence="2" id="KW-0812">Transmembrane</keyword>